<reference evidence="2" key="1">
    <citation type="submission" date="2018-08" db="EMBL/GenBank/DDBJ databases">
        <authorList>
            <person name="Chevrot R."/>
        </authorList>
    </citation>
    <scope>NUCLEOTIDE SEQUENCE [LARGE SCALE GENOMIC DNA]</scope>
</reference>
<protein>
    <submittedName>
        <fullName evidence="1">Uncharacterized protein</fullName>
    </submittedName>
</protein>
<organism evidence="1 2">
    <name type="scientific">Paenibacillus alvei</name>
    <name type="common">Bacillus alvei</name>
    <dbReference type="NCBI Taxonomy" id="44250"/>
    <lineage>
        <taxon>Bacteria</taxon>
        <taxon>Bacillati</taxon>
        <taxon>Bacillota</taxon>
        <taxon>Bacilli</taxon>
        <taxon>Bacillales</taxon>
        <taxon>Paenibacillaceae</taxon>
        <taxon>Paenibacillus</taxon>
    </lineage>
</organism>
<dbReference type="EMBL" id="LS992241">
    <property type="protein sequence ID" value="SYX84494.1"/>
    <property type="molecule type" value="Genomic_DNA"/>
</dbReference>
<sequence>MIKAKSWTLIQTNSIINRWIEVDDEKDLSTFVSNAASGVPSHPRVGYKMGSEK</sequence>
<name>A0A383RDF3_PAEAL</name>
<proteinExistence type="predicted"/>
<accession>A0A383RDF3</accession>
<gene>
    <name evidence="1" type="ORF">PBLR_12916</name>
</gene>
<evidence type="ECO:0000313" key="1">
    <source>
        <dbReference type="EMBL" id="SYX84494.1"/>
    </source>
</evidence>
<evidence type="ECO:0000313" key="2">
    <source>
        <dbReference type="Proteomes" id="UP000304148"/>
    </source>
</evidence>
<dbReference type="AlphaFoldDB" id="A0A383RDF3"/>
<dbReference type="Proteomes" id="UP000304148">
    <property type="component" value="Chromosome"/>
</dbReference>